<sequence length="509" mass="52011">MPAPAEPAVALPADLRTPALVLTDDPAVAAPGPGVTVAAVGAVPAREGGWASVTLVLADETALRRVASALPPLGRARSVAVVLRSAVAPVPLVPRPEWPALRELDVRLADGGAVTRVELAKGAPVGEVLVALARGAGSRAVPGHGGLVAEPGLDLGLPAVADVVTDDVPASLVATLPAEPSTILTVEPVLPALGVDTEVGPLDEAVLHPRGSAVPATRPAVDLDHARQPTAAVVASLRDVEAVRVTWPAPERLVAGLALAGVPVVSTGPVPAGARERLGDALADLLDPAAAPLDRDVRSVLLSRAAQDAHATAAWRERVGARAGLRVATEPTVSVVLTCDGARLDHARAQVAGQVGVSVEVVEPGATPAGDVVLRTAADGWWGPEVLRDLLRARRWSGAEVVEMPAEVVHAETIGATVRRRVATQAYVAGPEPSPPAAGLVLVGRPLAGLGAGELRAAGATTYRTHGLAHVARLRDPARVGDLLRREHVVAQWRGLHRGPLVLDQEEGP</sequence>
<protein>
    <submittedName>
        <fullName evidence="1">Uncharacterized protein</fullName>
    </submittedName>
</protein>
<comment type="caution">
    <text evidence="1">The sequence shown here is derived from an EMBL/GenBank/DDBJ whole genome shotgun (WGS) entry which is preliminary data.</text>
</comment>
<name>A0ABT8ESW8_9ACTN</name>
<keyword evidence="2" id="KW-1185">Reference proteome</keyword>
<dbReference type="RefSeq" id="WP_300959896.1">
    <property type="nucleotide sequence ID" value="NZ_JAUHJR010000002.1"/>
</dbReference>
<reference evidence="1" key="1">
    <citation type="submission" date="2023-06" db="EMBL/GenBank/DDBJ databases">
        <title>Draft genome sequence of Nocardioides sp. SOB72.</title>
        <authorList>
            <person name="Zhang G."/>
        </authorList>
    </citation>
    <scope>NUCLEOTIDE SEQUENCE</scope>
    <source>
        <strain evidence="1">SOB72</strain>
    </source>
</reference>
<dbReference type="Proteomes" id="UP001168537">
    <property type="component" value="Unassembled WGS sequence"/>
</dbReference>
<gene>
    <name evidence="1" type="ORF">QWY29_06575</name>
</gene>
<accession>A0ABT8ESW8</accession>
<proteinExistence type="predicted"/>
<evidence type="ECO:0000313" key="2">
    <source>
        <dbReference type="Proteomes" id="UP001168537"/>
    </source>
</evidence>
<organism evidence="1 2">
    <name type="scientific">Nocardioides abyssi</name>
    <dbReference type="NCBI Taxonomy" id="3058370"/>
    <lineage>
        <taxon>Bacteria</taxon>
        <taxon>Bacillati</taxon>
        <taxon>Actinomycetota</taxon>
        <taxon>Actinomycetes</taxon>
        <taxon>Propionibacteriales</taxon>
        <taxon>Nocardioidaceae</taxon>
        <taxon>Nocardioides</taxon>
    </lineage>
</organism>
<dbReference type="EMBL" id="JAUHJR010000002">
    <property type="protein sequence ID" value="MDN4161016.1"/>
    <property type="molecule type" value="Genomic_DNA"/>
</dbReference>
<evidence type="ECO:0000313" key="1">
    <source>
        <dbReference type="EMBL" id="MDN4161016.1"/>
    </source>
</evidence>